<sequence length="142" mass="15892">MAQTGHRIQDCAGPNSVKRWSFHSWVKGSINDVLIPIESYQTLLAGGTEPIRILGKKVIDRGGYVKEPKSYHTGEQCSSLVDLDIHATIGRYQPPLVSDVPMIAQETMDAYETDWKLQSAKVLGKYKPMMRFDIIVPDSEEA</sequence>
<dbReference type="EMBL" id="JBAMMX010000018">
    <property type="protein sequence ID" value="KAK6922770.1"/>
    <property type="molecule type" value="Genomic_DNA"/>
</dbReference>
<name>A0AAN8Z4X1_9MAGN</name>
<evidence type="ECO:0000313" key="2">
    <source>
        <dbReference type="EMBL" id="KAK6922770.1"/>
    </source>
</evidence>
<proteinExistence type="predicted"/>
<reference evidence="2 3" key="1">
    <citation type="submission" date="2023-12" db="EMBL/GenBank/DDBJ databases">
        <title>A high-quality genome assembly for Dillenia turbinata (Dilleniales).</title>
        <authorList>
            <person name="Chanderbali A."/>
        </authorList>
    </citation>
    <scope>NUCLEOTIDE SEQUENCE [LARGE SCALE GENOMIC DNA]</scope>
    <source>
        <strain evidence="2">LSX21</strain>
        <tissue evidence="2">Leaf</tissue>
    </source>
</reference>
<evidence type="ECO:0000313" key="3">
    <source>
        <dbReference type="Proteomes" id="UP001370490"/>
    </source>
</evidence>
<dbReference type="GO" id="GO:0003723">
    <property type="term" value="F:RNA binding"/>
    <property type="evidence" value="ECO:0007669"/>
    <property type="project" value="InterPro"/>
</dbReference>
<dbReference type="Pfam" id="PF05634">
    <property type="entry name" value="APO_RNA-bind"/>
    <property type="match status" value="1"/>
</dbReference>
<keyword evidence="3" id="KW-1185">Reference proteome</keyword>
<feature type="domain" description="APO" evidence="1">
    <location>
        <begin position="2"/>
        <end position="41"/>
    </location>
</feature>
<dbReference type="Proteomes" id="UP001370490">
    <property type="component" value="Unassembled WGS sequence"/>
</dbReference>
<dbReference type="InterPro" id="IPR023342">
    <property type="entry name" value="APO_dom"/>
</dbReference>
<accession>A0AAN8Z4X1</accession>
<evidence type="ECO:0000259" key="1">
    <source>
        <dbReference type="Pfam" id="PF05634"/>
    </source>
</evidence>
<organism evidence="2 3">
    <name type="scientific">Dillenia turbinata</name>
    <dbReference type="NCBI Taxonomy" id="194707"/>
    <lineage>
        <taxon>Eukaryota</taxon>
        <taxon>Viridiplantae</taxon>
        <taxon>Streptophyta</taxon>
        <taxon>Embryophyta</taxon>
        <taxon>Tracheophyta</taxon>
        <taxon>Spermatophyta</taxon>
        <taxon>Magnoliopsida</taxon>
        <taxon>eudicotyledons</taxon>
        <taxon>Gunneridae</taxon>
        <taxon>Pentapetalae</taxon>
        <taxon>Dilleniales</taxon>
        <taxon>Dilleniaceae</taxon>
        <taxon>Dillenia</taxon>
    </lineage>
</organism>
<dbReference type="AlphaFoldDB" id="A0AAN8Z4X1"/>
<gene>
    <name evidence="2" type="ORF">RJ641_011074</name>
</gene>
<feature type="non-terminal residue" evidence="2">
    <location>
        <position position="142"/>
    </location>
</feature>
<comment type="caution">
    <text evidence="2">The sequence shown here is derived from an EMBL/GenBank/DDBJ whole genome shotgun (WGS) entry which is preliminary data.</text>
</comment>
<protein>
    <submittedName>
        <fullName evidence="2">APO domain</fullName>
    </submittedName>
</protein>